<evidence type="ECO:0000256" key="4">
    <source>
        <dbReference type="ARBA" id="ARBA00022676"/>
    </source>
</evidence>
<evidence type="ECO:0000256" key="7">
    <source>
        <dbReference type="ARBA" id="ARBA00031423"/>
    </source>
</evidence>
<evidence type="ECO:0000256" key="2">
    <source>
        <dbReference type="ARBA" id="ARBA00005684"/>
    </source>
</evidence>
<dbReference type="InterPro" id="IPR017853">
    <property type="entry name" value="GH"/>
</dbReference>
<reference evidence="9 10" key="1">
    <citation type="journal article" date="2015" name="Int. J. Syst. Evol. Microbiol.">
        <title>Methanoculleus taiwanensis sp. nov., a methanogen isolated from deep marine sediment at the deformation front area near Taiwan.</title>
        <authorList>
            <person name="Weng C.Y."/>
            <person name="Chen S.C."/>
            <person name="Lai M.C."/>
            <person name="Wu S.Y."/>
            <person name="Lin S."/>
            <person name="Yang T.F."/>
            <person name="Chen P.C."/>
        </authorList>
    </citation>
    <scope>NUCLEOTIDE SEQUENCE [LARGE SCALE GENOMIC DNA]</scope>
    <source>
        <strain evidence="9 10">CYW4</strain>
    </source>
</reference>
<keyword evidence="4 9" id="KW-0328">Glycosyltransferase</keyword>
<dbReference type="EC" id="2.4.1.25" evidence="3"/>
<protein>
    <recommendedName>
        <fullName evidence="3">4-alpha-glucanotransferase</fullName>
        <ecNumber evidence="3">2.4.1.25</ecNumber>
    </recommendedName>
    <alternativeName>
        <fullName evidence="7">Amylomaltase</fullName>
    </alternativeName>
    <alternativeName>
        <fullName evidence="8">Disproportionating enzyme</fullName>
    </alternativeName>
</protein>
<organism evidence="9 10">
    <name type="scientific">Methanoculleus taiwanensis</name>
    <dbReference type="NCBI Taxonomy" id="1550565"/>
    <lineage>
        <taxon>Archaea</taxon>
        <taxon>Methanobacteriati</taxon>
        <taxon>Methanobacteriota</taxon>
        <taxon>Stenosarchaea group</taxon>
        <taxon>Methanomicrobia</taxon>
        <taxon>Methanomicrobiales</taxon>
        <taxon>Methanomicrobiaceae</taxon>
        <taxon>Methanoculleus</taxon>
    </lineage>
</organism>
<evidence type="ECO:0000256" key="5">
    <source>
        <dbReference type="ARBA" id="ARBA00022679"/>
    </source>
</evidence>
<comment type="similarity">
    <text evidence="2">Belongs to the disproportionating enzyme family.</text>
</comment>
<evidence type="ECO:0000256" key="3">
    <source>
        <dbReference type="ARBA" id="ARBA00012560"/>
    </source>
</evidence>
<dbReference type="GO" id="GO:0004134">
    <property type="term" value="F:4-alpha-glucanotransferase activity"/>
    <property type="evidence" value="ECO:0007669"/>
    <property type="project" value="UniProtKB-EC"/>
</dbReference>
<dbReference type="SUPFAM" id="SSF51445">
    <property type="entry name" value="(Trans)glycosidases"/>
    <property type="match status" value="1"/>
</dbReference>
<dbReference type="PANTHER" id="PTHR32438:SF5">
    <property type="entry name" value="4-ALPHA-GLUCANOTRANSFERASE DPE1, CHLOROPLASTIC_AMYLOPLASTIC"/>
    <property type="match status" value="1"/>
</dbReference>
<dbReference type="Pfam" id="PF02446">
    <property type="entry name" value="Glyco_hydro_77"/>
    <property type="match status" value="1"/>
</dbReference>
<dbReference type="PANTHER" id="PTHR32438">
    <property type="entry name" value="4-ALPHA-GLUCANOTRANSFERASE DPE1, CHLOROPLASTIC/AMYLOPLASTIC"/>
    <property type="match status" value="1"/>
</dbReference>
<evidence type="ECO:0000313" key="9">
    <source>
        <dbReference type="EMBL" id="RXE55225.1"/>
    </source>
</evidence>
<gene>
    <name evidence="9" type="ORF">ABH15_10535</name>
</gene>
<dbReference type="EMBL" id="LHQS01000003">
    <property type="protein sequence ID" value="RXE55225.1"/>
    <property type="molecule type" value="Genomic_DNA"/>
</dbReference>
<keyword evidence="5 9" id="KW-0808">Transferase</keyword>
<evidence type="ECO:0000256" key="1">
    <source>
        <dbReference type="ARBA" id="ARBA00000439"/>
    </source>
</evidence>
<dbReference type="AlphaFoldDB" id="A0A498GYM9"/>
<dbReference type="NCBIfam" id="NF011080">
    <property type="entry name" value="PRK14508.1-3"/>
    <property type="match status" value="1"/>
</dbReference>
<proteinExistence type="inferred from homology"/>
<dbReference type="RefSeq" id="WP_128694372.1">
    <property type="nucleotide sequence ID" value="NZ_LHQS01000003.1"/>
</dbReference>
<dbReference type="InterPro" id="IPR003385">
    <property type="entry name" value="Glyco_hydro_77"/>
</dbReference>
<evidence type="ECO:0000256" key="6">
    <source>
        <dbReference type="ARBA" id="ARBA00023277"/>
    </source>
</evidence>
<dbReference type="GO" id="GO:0005975">
    <property type="term" value="P:carbohydrate metabolic process"/>
    <property type="evidence" value="ECO:0007669"/>
    <property type="project" value="InterPro"/>
</dbReference>
<dbReference type="Proteomes" id="UP000290932">
    <property type="component" value="Unassembled WGS sequence"/>
</dbReference>
<dbReference type="OrthoDB" id="104697at2157"/>
<evidence type="ECO:0000313" key="10">
    <source>
        <dbReference type="Proteomes" id="UP000290932"/>
    </source>
</evidence>
<comment type="catalytic activity">
    <reaction evidence="1">
        <text>Transfers a segment of a (1-&gt;4)-alpha-D-glucan to a new position in an acceptor, which may be glucose or a (1-&gt;4)-alpha-D-glucan.</text>
        <dbReference type="EC" id="2.4.1.25"/>
    </reaction>
</comment>
<dbReference type="NCBIfam" id="TIGR00217">
    <property type="entry name" value="malQ"/>
    <property type="match status" value="1"/>
</dbReference>
<dbReference type="Gene3D" id="3.20.20.80">
    <property type="entry name" value="Glycosidases"/>
    <property type="match status" value="1"/>
</dbReference>
<sequence>MIITRGSGILMHITSLPSRFGIGDLGPAAYRFSDFLADTGQRYWQILPINPTSPECAHSPYSSPSSFGFNTLLISPEELVSVGLLDVEDLDPVPVFPANFVDYAKAAGFRNRLFDTAFERFRESGGDYRFDAFRRENRDWLGDHALFVALKGYTGGKSWSNWPAPLRDREPEALERMREQLEERIERESFLQCIFAEQWASLRRYSADRKVHFIGDIPIYVAYDSVDVWKNPGIFKLDDRKRPTVVAGVPPDCFSRTGQLWGNPVYDWAALKEQDYTWWVRRIARAVDLYDLTRIDHFRGFIDYWEVPAEEETAENGYWVDGPGAEFFNRLAEHFPCLPIIAEDLGDNTPAIQMVLDRFGFPGMRVLLYAFAGDPATSPHAPHNHIRNCIVYTGTHDNETVRGWFDESAGDEERQVLFRYLGRRIPGREVHREFVRMALSSVARVAIVPVQDLFGMGNAARMNRPATVEKNWVWRLTAGKCAEAPAEWLRELAEVYRRV</sequence>
<name>A0A498GYM9_9EURY</name>
<keyword evidence="6" id="KW-0119">Carbohydrate metabolism</keyword>
<accession>A0A498GYM9</accession>
<keyword evidence="10" id="KW-1185">Reference proteome</keyword>
<evidence type="ECO:0000256" key="8">
    <source>
        <dbReference type="ARBA" id="ARBA00031501"/>
    </source>
</evidence>
<comment type="caution">
    <text evidence="9">The sequence shown here is derived from an EMBL/GenBank/DDBJ whole genome shotgun (WGS) entry which is preliminary data.</text>
</comment>